<evidence type="ECO:0000256" key="1">
    <source>
        <dbReference type="ARBA" id="ARBA00004196"/>
    </source>
</evidence>
<evidence type="ECO:0000256" key="2">
    <source>
        <dbReference type="ARBA" id="ARBA00004442"/>
    </source>
</evidence>
<dbReference type="EMBL" id="FN649733">
    <property type="protein sequence ID" value="CBN76864.1"/>
    <property type="molecule type" value="Genomic_DNA"/>
</dbReference>
<organism evidence="9 10">
    <name type="scientific">Ectocarpus siliculosus</name>
    <name type="common">Brown alga</name>
    <name type="synonym">Conferva siliculosa</name>
    <dbReference type="NCBI Taxonomy" id="2880"/>
    <lineage>
        <taxon>Eukaryota</taxon>
        <taxon>Sar</taxon>
        <taxon>Stramenopiles</taxon>
        <taxon>Ochrophyta</taxon>
        <taxon>PX clade</taxon>
        <taxon>Phaeophyceae</taxon>
        <taxon>Ectocarpales</taxon>
        <taxon>Ectocarpaceae</taxon>
        <taxon>Ectocarpus</taxon>
    </lineage>
</organism>
<protein>
    <submittedName>
        <fullName evidence="9">Polymorphic Outer membrane protein G/I family</fullName>
    </submittedName>
</protein>
<name>D8LIY0_ECTSI</name>
<keyword evidence="10" id="KW-1185">Reference proteome</keyword>
<sequence length="1362" mass="141295">MQLRRGRRTSTGGSRQLLRRLVRGSNAALDGNSATRLFTVVDASLHVRGVNISHGASISGGAIAAGGGSTLTFNKTNFIGNVASGNGGAVYVSDGSFVSCADGTTFVENEAGTDGGAMFVTDGSAVSCGGWWLGNTAAARGGAVRLQHGSSASWSEDTMFAYNTAGGLGGALSLVNFSSVSWDAATGFHYNSAEFIGGGVSASTNCSLSWNAPTVFYFNSAGLFGGAVYVQDYSNASWSGESIVFDGNQAGSEGGAVMISANTHVSCSGETISTFTGNSAPLGGALVVDAGSVASFGGTSLFEGNDALGDPEANATGWGGAALVRAATVTWGGAVTFVANTAEFGGAMFVADSRISWSEEATLARNNATESGGAIYASSSDVSWSGVKNTVFDGNQAAYSGGGMATLMSTTVSCTGETTSTFSGNSAAFGGGLAVIDGSILSFGGHSYFMDNAAVHNFTNNSTTGHGGAMYVSGATVSWIGETEFSNNSALTYGGAMFVIDSTASWIGETGFFNNSASKYGGAMYVVDSTASWIGETGFFSNSAVAFGNATAALGGAITVGNSTASWDGNTTLSYNRVEQVDESDPSSGGALYLFSGSNATWGGGTTLFEGNVAAFGSAVRMASSSSASWRGLTKFVGNSAVTWGTLFLDEVDVSLAGETEFSGNTAQSGGVMFIRNASTASWTGVTNFTSNQAFFDGGAIVSPQLDSEYNPSESTLNFNGTTTFFNNRCGGNGGGMALYGGCALVIDTEMGISFIENTAAVSGGAVFVSSAGTGLAFPTTSFVSNSAQIGGAVATFGSGGSKGVEDIEPPNPTTFDRCRFVGNRATATGGAIDTAAGYDFFVDTTFEDNAAGTGGALRLAGTASIINCSFVENYSNDGGGAAVSNIGIVSSAEKINFSGNGFDCPTGMFLAYNESDDLFETVCDGCQTTCDGCAFAEPLLVPMCRDLLEHSTSPDGKLTLEALSIQRGYWRATTTSEEVLACYHPEACLGGVTGTAGYCLEGYQGPYCAVCSHGFSAQFGFTCRECSDSAGGIVLAVALAVAGIFAAVVVVSYVTSGKRNGRGQGIVERVALYIPLQSVKIVVVAWQVVTQFTVVANITYPDVYQTFLDGLKLFNFDLGWILSAGCVTDVDFHDRLLMSTIGPIIAVMVLACTYAAATRIHRGATDTTLQNVWDKHVLVVLLLSFFVYSSVSSTLFRTFACETLGDGKNYLRADYRIECDSSRHKGFEVYAGIMMLVYTVGIPGLYGFLLYRDRDFLKERDTCQEPPPSRVTSTSDLWKPYRPSVFYYEVIECGRRVLLAGVVVFIYPNSGAQIAITLVIAFVFVLISESLSPYASRWDTWISRTGHVVVVTSMYVALLLK</sequence>
<feature type="transmembrane region" description="Helical" evidence="8">
    <location>
        <begin position="1315"/>
        <end position="1336"/>
    </location>
</feature>
<feature type="transmembrane region" description="Helical" evidence="8">
    <location>
        <begin position="1178"/>
        <end position="1197"/>
    </location>
</feature>
<feature type="transmembrane region" description="Helical" evidence="8">
    <location>
        <begin position="1034"/>
        <end position="1055"/>
    </location>
</feature>
<dbReference type="Pfam" id="PF02415">
    <property type="entry name" value="Chlam_PMP"/>
    <property type="match status" value="1"/>
</dbReference>
<proteinExistence type="predicted"/>
<evidence type="ECO:0000256" key="4">
    <source>
        <dbReference type="ARBA" id="ARBA00022525"/>
    </source>
</evidence>
<dbReference type="NCBIfam" id="TIGR01376">
    <property type="entry name" value="POMP_repeat"/>
    <property type="match status" value="1"/>
</dbReference>
<keyword evidence="4" id="KW-0964">Secreted</keyword>
<dbReference type="STRING" id="2880.D8LIY0"/>
<comment type="subcellular location">
    <subcellularLocation>
        <location evidence="1">Cell envelope</location>
    </subcellularLocation>
    <subcellularLocation>
        <location evidence="2">Cell outer membrane</location>
    </subcellularLocation>
    <subcellularLocation>
        <location evidence="3">Secreted</location>
    </subcellularLocation>
</comment>
<keyword evidence="5" id="KW-0732">Signal</keyword>
<dbReference type="InterPro" id="IPR003368">
    <property type="entry name" value="POMP_repeat"/>
</dbReference>
<dbReference type="InParanoid" id="D8LIY0"/>
<accession>D8LIY0</accession>
<gene>
    <name evidence="9" type="ORF">Esi_0023_0114</name>
</gene>
<feature type="transmembrane region" description="Helical" evidence="8">
    <location>
        <begin position="1230"/>
        <end position="1252"/>
    </location>
</feature>
<dbReference type="eggNOG" id="ENOG502S176">
    <property type="taxonomic scope" value="Eukaryota"/>
</dbReference>
<dbReference type="EMBL" id="FN648409">
    <property type="protein sequence ID" value="CBN76864.1"/>
    <property type="molecule type" value="Genomic_DNA"/>
</dbReference>
<keyword evidence="6 8" id="KW-0472">Membrane</keyword>
<dbReference type="PANTHER" id="PTHR11319:SF35">
    <property type="entry name" value="OUTER MEMBRANE PROTEIN PMPC-RELATED"/>
    <property type="match status" value="1"/>
</dbReference>
<evidence type="ECO:0000313" key="10">
    <source>
        <dbReference type="Proteomes" id="UP000002630"/>
    </source>
</evidence>
<evidence type="ECO:0000256" key="5">
    <source>
        <dbReference type="ARBA" id="ARBA00022729"/>
    </source>
</evidence>
<evidence type="ECO:0000256" key="7">
    <source>
        <dbReference type="ARBA" id="ARBA00023237"/>
    </source>
</evidence>
<feature type="transmembrane region" description="Helical" evidence="8">
    <location>
        <begin position="1342"/>
        <end position="1361"/>
    </location>
</feature>
<dbReference type="Proteomes" id="UP000002630">
    <property type="component" value="Linkage Group LG08"/>
</dbReference>
<evidence type="ECO:0000256" key="6">
    <source>
        <dbReference type="ARBA" id="ARBA00023136"/>
    </source>
</evidence>
<evidence type="ECO:0000313" key="9">
    <source>
        <dbReference type="EMBL" id="CBN76864.1"/>
    </source>
</evidence>
<evidence type="ECO:0000256" key="3">
    <source>
        <dbReference type="ARBA" id="ARBA00004613"/>
    </source>
</evidence>
<reference evidence="9 10" key="1">
    <citation type="journal article" date="2010" name="Nature">
        <title>The Ectocarpus genome and the independent evolution of multicellularity in brown algae.</title>
        <authorList>
            <person name="Cock J.M."/>
            <person name="Sterck L."/>
            <person name="Rouze P."/>
            <person name="Scornet D."/>
            <person name="Allen A.E."/>
            <person name="Amoutzias G."/>
            <person name="Anthouard V."/>
            <person name="Artiguenave F."/>
            <person name="Aury J.M."/>
            <person name="Badger J.H."/>
            <person name="Beszteri B."/>
            <person name="Billiau K."/>
            <person name="Bonnet E."/>
            <person name="Bothwell J.H."/>
            <person name="Bowler C."/>
            <person name="Boyen C."/>
            <person name="Brownlee C."/>
            <person name="Carrano C.J."/>
            <person name="Charrier B."/>
            <person name="Cho G.Y."/>
            <person name="Coelho S.M."/>
            <person name="Collen J."/>
            <person name="Corre E."/>
            <person name="Da Silva C."/>
            <person name="Delage L."/>
            <person name="Delaroque N."/>
            <person name="Dittami S.M."/>
            <person name="Doulbeau S."/>
            <person name="Elias M."/>
            <person name="Farnham G."/>
            <person name="Gachon C.M."/>
            <person name="Gschloessl B."/>
            <person name="Heesch S."/>
            <person name="Jabbari K."/>
            <person name="Jubin C."/>
            <person name="Kawai H."/>
            <person name="Kimura K."/>
            <person name="Kloareg B."/>
            <person name="Kupper F.C."/>
            <person name="Lang D."/>
            <person name="Le Bail A."/>
            <person name="Leblanc C."/>
            <person name="Lerouge P."/>
            <person name="Lohr M."/>
            <person name="Lopez P.J."/>
            <person name="Martens C."/>
            <person name="Maumus F."/>
            <person name="Michel G."/>
            <person name="Miranda-Saavedra D."/>
            <person name="Morales J."/>
            <person name="Moreau H."/>
            <person name="Motomura T."/>
            <person name="Nagasato C."/>
            <person name="Napoli C.A."/>
            <person name="Nelson D.R."/>
            <person name="Nyvall-Collen P."/>
            <person name="Peters A.F."/>
            <person name="Pommier C."/>
            <person name="Potin P."/>
            <person name="Poulain J."/>
            <person name="Quesneville H."/>
            <person name="Read B."/>
            <person name="Rensing S.A."/>
            <person name="Ritter A."/>
            <person name="Rousvoal S."/>
            <person name="Samanta M."/>
            <person name="Samson G."/>
            <person name="Schroeder D.C."/>
            <person name="Segurens B."/>
            <person name="Strittmatter M."/>
            <person name="Tonon T."/>
            <person name="Tregear J.W."/>
            <person name="Valentin K."/>
            <person name="von Dassow P."/>
            <person name="Yamagishi T."/>
            <person name="Van de Peer Y."/>
            <person name="Wincker P."/>
        </authorList>
    </citation>
    <scope>NUCLEOTIDE SEQUENCE [LARGE SCALE GENOMIC DNA]</scope>
    <source>
        <strain evidence="10">Ec32 / CCAP1310/4</strain>
    </source>
</reference>
<dbReference type="PANTHER" id="PTHR11319">
    <property type="entry name" value="G PROTEIN-COUPLED RECEPTOR-RELATED"/>
    <property type="match status" value="1"/>
</dbReference>
<dbReference type="OMA" id="WIGETEF"/>
<dbReference type="GO" id="GO:0005576">
    <property type="term" value="C:extracellular region"/>
    <property type="evidence" value="ECO:0007669"/>
    <property type="project" value="UniProtKB-SubCell"/>
</dbReference>
<dbReference type="OrthoDB" id="75921at2759"/>
<keyword evidence="8" id="KW-1133">Transmembrane helix</keyword>
<keyword evidence="7" id="KW-0998">Cell outer membrane</keyword>
<feature type="transmembrane region" description="Helical" evidence="8">
    <location>
        <begin position="1137"/>
        <end position="1158"/>
    </location>
</feature>
<keyword evidence="8" id="KW-0812">Transmembrane</keyword>
<evidence type="ECO:0000256" key="8">
    <source>
        <dbReference type="SAM" id="Phobius"/>
    </source>
</evidence>